<dbReference type="InParanoid" id="D6TE71"/>
<name>D6TE71_KTERA</name>
<evidence type="ECO:0000313" key="4">
    <source>
        <dbReference type="Proteomes" id="UP000004508"/>
    </source>
</evidence>
<dbReference type="PANTHER" id="PTHR46093:SF18">
    <property type="entry name" value="FIBRONECTIN TYPE-III DOMAIN-CONTAINING PROTEIN"/>
    <property type="match status" value="1"/>
</dbReference>
<dbReference type="eggNOG" id="COG4409">
    <property type="taxonomic scope" value="Bacteria"/>
</dbReference>
<gene>
    <name evidence="3" type="ORF">Krac_9911</name>
</gene>
<dbReference type="STRING" id="485913.Krac_9911"/>
<accession>D6TE71</accession>
<protein>
    <recommendedName>
        <fullName evidence="5">Kelch repeat-containing protein</fullName>
    </recommendedName>
</protein>
<dbReference type="EMBL" id="ADVG01000001">
    <property type="protein sequence ID" value="EFH88444.1"/>
    <property type="molecule type" value="Genomic_DNA"/>
</dbReference>
<organism evidence="3 4">
    <name type="scientific">Ktedonobacter racemifer DSM 44963</name>
    <dbReference type="NCBI Taxonomy" id="485913"/>
    <lineage>
        <taxon>Bacteria</taxon>
        <taxon>Bacillati</taxon>
        <taxon>Chloroflexota</taxon>
        <taxon>Ktedonobacteria</taxon>
        <taxon>Ktedonobacterales</taxon>
        <taxon>Ktedonobacteraceae</taxon>
        <taxon>Ktedonobacter</taxon>
    </lineage>
</organism>
<comment type="caution">
    <text evidence="3">The sequence shown here is derived from an EMBL/GenBank/DDBJ whole genome shotgun (WGS) entry which is preliminary data.</text>
</comment>
<sequence>MRQRFLVKEEIYLMGKGMRSSTWLQLTAGLCILGLVLLLTACGDHSAAVSQGKATPHATATPHPDAHIVPTFIDDKTGPGSRAVPQFAYDRQHKTLVLLGGKSFNGYLQDTWTWDGHAWTQQHPATSPGPILGASMAYDDATGLVVLFGGSPIFGSATNDTWTWDGSTWTQMHPSIAPPPRRDATLVYDAAIGQLVLFGGYGTDTKSPLNDTWTWDGQTWTQQHPATSPSARLNASMAYDAAMRTVVLFGGDDMGAPIPLLTDTWTWDGTTWTQQHPATSPEVRFTNDGILYGAYSSSTAMVLDEASQQVILTLAGGENSDKQKIQVSWAWNGRTWTQQSVQHLPEQKMYLFYSAAQKTVYAFATSITMSTFNDSLWRWNGKTWQSPTV</sequence>
<evidence type="ECO:0000256" key="1">
    <source>
        <dbReference type="ARBA" id="ARBA00022441"/>
    </source>
</evidence>
<evidence type="ECO:0000256" key="2">
    <source>
        <dbReference type="ARBA" id="ARBA00022737"/>
    </source>
</evidence>
<keyword evidence="4" id="KW-1185">Reference proteome</keyword>
<proteinExistence type="predicted"/>
<dbReference type="SUPFAM" id="SSF117281">
    <property type="entry name" value="Kelch motif"/>
    <property type="match status" value="1"/>
</dbReference>
<keyword evidence="2" id="KW-0677">Repeat</keyword>
<evidence type="ECO:0000313" key="3">
    <source>
        <dbReference type="EMBL" id="EFH88444.1"/>
    </source>
</evidence>
<keyword evidence="1" id="KW-0880">Kelch repeat</keyword>
<dbReference type="Gene3D" id="2.120.10.80">
    <property type="entry name" value="Kelch-type beta propeller"/>
    <property type="match status" value="2"/>
</dbReference>
<reference evidence="3 4" key="1">
    <citation type="journal article" date="2011" name="Stand. Genomic Sci.">
        <title>Non-contiguous finished genome sequence and contextual data of the filamentous soil bacterium Ktedonobacter racemifer type strain (SOSP1-21).</title>
        <authorList>
            <person name="Chang Y.J."/>
            <person name="Land M."/>
            <person name="Hauser L."/>
            <person name="Chertkov O."/>
            <person name="Del Rio T.G."/>
            <person name="Nolan M."/>
            <person name="Copeland A."/>
            <person name="Tice H."/>
            <person name="Cheng J.F."/>
            <person name="Lucas S."/>
            <person name="Han C."/>
            <person name="Goodwin L."/>
            <person name="Pitluck S."/>
            <person name="Ivanova N."/>
            <person name="Ovchinikova G."/>
            <person name="Pati A."/>
            <person name="Chen A."/>
            <person name="Palaniappan K."/>
            <person name="Mavromatis K."/>
            <person name="Liolios K."/>
            <person name="Brettin T."/>
            <person name="Fiebig A."/>
            <person name="Rohde M."/>
            <person name="Abt B."/>
            <person name="Goker M."/>
            <person name="Detter J.C."/>
            <person name="Woyke T."/>
            <person name="Bristow J."/>
            <person name="Eisen J.A."/>
            <person name="Markowitz V."/>
            <person name="Hugenholtz P."/>
            <person name="Kyrpides N.C."/>
            <person name="Klenk H.P."/>
            <person name="Lapidus A."/>
        </authorList>
    </citation>
    <scope>NUCLEOTIDE SEQUENCE [LARGE SCALE GENOMIC DNA]</scope>
    <source>
        <strain evidence="4">DSM 44963</strain>
    </source>
</reference>
<dbReference type="AlphaFoldDB" id="D6TE71"/>
<dbReference type="PANTHER" id="PTHR46093">
    <property type="entry name" value="ACYL-COA-BINDING DOMAIN-CONTAINING PROTEIN 5"/>
    <property type="match status" value="1"/>
</dbReference>
<evidence type="ECO:0008006" key="5">
    <source>
        <dbReference type="Google" id="ProtNLM"/>
    </source>
</evidence>
<dbReference type="InterPro" id="IPR015915">
    <property type="entry name" value="Kelch-typ_b-propeller"/>
</dbReference>
<dbReference type="Proteomes" id="UP000004508">
    <property type="component" value="Unassembled WGS sequence"/>
</dbReference>